<evidence type="ECO:0000256" key="1">
    <source>
        <dbReference type="ARBA" id="ARBA00012417"/>
    </source>
</evidence>
<evidence type="ECO:0000256" key="4">
    <source>
        <dbReference type="SAM" id="MobiDB-lite"/>
    </source>
</evidence>
<feature type="domain" description="DNA-directed DNA polymerase family A palm" evidence="5">
    <location>
        <begin position="300"/>
        <end position="531"/>
    </location>
</feature>
<dbReference type="GO" id="GO:0004527">
    <property type="term" value="F:exonuclease activity"/>
    <property type="evidence" value="ECO:0007669"/>
    <property type="project" value="UniProtKB-KW"/>
</dbReference>
<keyword evidence="2" id="KW-0235">DNA replication</keyword>
<dbReference type="SUPFAM" id="SSF56672">
    <property type="entry name" value="DNA/RNA polymerases"/>
    <property type="match status" value="1"/>
</dbReference>
<dbReference type="PANTHER" id="PTHR10133">
    <property type="entry name" value="DNA POLYMERASE I"/>
    <property type="match status" value="1"/>
</dbReference>
<feature type="region of interest" description="Disordered" evidence="4">
    <location>
        <begin position="485"/>
        <end position="508"/>
    </location>
</feature>
<feature type="compositionally biased region" description="Gly residues" evidence="4">
    <location>
        <begin position="494"/>
        <end position="508"/>
    </location>
</feature>
<evidence type="ECO:0000313" key="7">
    <source>
        <dbReference type="Proteomes" id="UP001595955"/>
    </source>
</evidence>
<dbReference type="EC" id="2.7.7.7" evidence="1"/>
<dbReference type="SMART" id="SM00482">
    <property type="entry name" value="POLAc"/>
    <property type="match status" value="1"/>
</dbReference>
<gene>
    <name evidence="6" type="ORF">ACFO3F_10415</name>
</gene>
<sequence length="584" mass="62128">MEVVLAEADDGVQVHVLGTDPTGTPPPVEVLSRADLPRRARALEAARPRWVWADTGTLYPGLLAAGVRLERCYDLRLCQTILQRALGGAPPERWQPAEGADPGAAPTLFDSLTLPPGEVLAEHRRQRAAVAQAPDPGRLGMLLAVESAGALLAAEMRHDGLPWSREAHDRVLTDLLGPRPHHGAPPAALARLAEELRAALDAPRLNPDSPVELLRALRAAGIDVRTTRTWELREVDHPAIAPLLTYKKLARLYTANGWAWADAWVRPGPRGRDRLQPDYVPGGVVTGRWATRGGGALQLPKAVRSAVVADPGWSLVVADAAQLEPRVLAAMSRDERMAAAGRGTDLYQGLVDSGVVDTRSHAKVAMLGALYGATTGEAGDLVPRLRRAFPRALGAVEEAARAGEAGKVVRTWLGRTSPPPPESWHEVQRRASEPDATDVDRRRAGRSARDWGRFTRNFVVQGTAAEWALCWMADLRGRLRALTPDDGGTDDAGTGDGGTGDGGTGDGGAATGPHLAFFLHDEVIVHTPSVLADDVAAAVREAAASAGRLLFGTFPVDFPLEVHVTQSYGDADAVRPPPGEAPPT</sequence>
<dbReference type="Pfam" id="PF00476">
    <property type="entry name" value="DNA_pol_A"/>
    <property type="match status" value="1"/>
</dbReference>
<comment type="catalytic activity">
    <reaction evidence="3">
        <text>DNA(n) + a 2'-deoxyribonucleoside 5'-triphosphate = DNA(n+1) + diphosphate</text>
        <dbReference type="Rhea" id="RHEA:22508"/>
        <dbReference type="Rhea" id="RHEA-COMP:17339"/>
        <dbReference type="Rhea" id="RHEA-COMP:17340"/>
        <dbReference type="ChEBI" id="CHEBI:33019"/>
        <dbReference type="ChEBI" id="CHEBI:61560"/>
        <dbReference type="ChEBI" id="CHEBI:173112"/>
        <dbReference type="EC" id="2.7.7.7"/>
    </reaction>
</comment>
<reference evidence="7" key="1">
    <citation type="journal article" date="2019" name="Int. J. Syst. Evol. Microbiol.">
        <title>The Global Catalogue of Microorganisms (GCM) 10K type strain sequencing project: providing services to taxonomists for standard genome sequencing and annotation.</title>
        <authorList>
            <consortium name="The Broad Institute Genomics Platform"/>
            <consortium name="The Broad Institute Genome Sequencing Center for Infectious Disease"/>
            <person name="Wu L."/>
            <person name="Ma J."/>
        </authorList>
    </citation>
    <scope>NUCLEOTIDE SEQUENCE [LARGE SCALE GENOMIC DNA]</scope>
    <source>
        <strain evidence="7">JCM 3369</strain>
    </source>
</reference>
<dbReference type="InterPro" id="IPR043502">
    <property type="entry name" value="DNA/RNA_pol_sf"/>
</dbReference>
<evidence type="ECO:0000256" key="3">
    <source>
        <dbReference type="ARBA" id="ARBA00049244"/>
    </source>
</evidence>
<dbReference type="PANTHER" id="PTHR10133:SF27">
    <property type="entry name" value="DNA POLYMERASE NU"/>
    <property type="match status" value="1"/>
</dbReference>
<dbReference type="RefSeq" id="WP_122823488.1">
    <property type="nucleotide sequence ID" value="NZ_CP033325.1"/>
</dbReference>
<dbReference type="Gene3D" id="1.10.150.20">
    <property type="entry name" value="5' to 3' exonuclease, C-terminal subdomain"/>
    <property type="match status" value="1"/>
</dbReference>
<comment type="caution">
    <text evidence="6">The sequence shown here is derived from an EMBL/GenBank/DDBJ whole genome shotgun (WGS) entry which is preliminary data.</text>
</comment>
<feature type="region of interest" description="Disordered" evidence="4">
    <location>
        <begin position="412"/>
        <end position="446"/>
    </location>
</feature>
<feature type="compositionally biased region" description="Basic and acidic residues" evidence="4">
    <location>
        <begin position="423"/>
        <end position="446"/>
    </location>
</feature>
<dbReference type="Proteomes" id="UP001595955">
    <property type="component" value="Unassembled WGS sequence"/>
</dbReference>
<organism evidence="6 7">
    <name type="scientific">Georgenia faecalis</name>
    <dbReference type="NCBI Taxonomy" id="2483799"/>
    <lineage>
        <taxon>Bacteria</taxon>
        <taxon>Bacillati</taxon>
        <taxon>Actinomycetota</taxon>
        <taxon>Actinomycetes</taxon>
        <taxon>Micrococcales</taxon>
        <taxon>Bogoriellaceae</taxon>
        <taxon>Georgenia</taxon>
    </lineage>
</organism>
<dbReference type="Gene3D" id="3.30.70.370">
    <property type="match status" value="1"/>
</dbReference>
<evidence type="ECO:0000313" key="6">
    <source>
        <dbReference type="EMBL" id="MFC4555659.1"/>
    </source>
</evidence>
<dbReference type="NCBIfam" id="NF011538">
    <property type="entry name" value="PRK14975.1-1"/>
    <property type="match status" value="1"/>
</dbReference>
<keyword evidence="6" id="KW-0269">Exonuclease</keyword>
<dbReference type="InterPro" id="IPR002298">
    <property type="entry name" value="DNA_polymerase_A"/>
</dbReference>
<dbReference type="InterPro" id="IPR001098">
    <property type="entry name" value="DNA-dir_DNA_pol_A_palm_dom"/>
</dbReference>
<evidence type="ECO:0000259" key="5">
    <source>
        <dbReference type="SMART" id="SM00482"/>
    </source>
</evidence>
<keyword evidence="6" id="KW-0540">Nuclease</keyword>
<dbReference type="EMBL" id="JBHSGF010000006">
    <property type="protein sequence ID" value="MFC4555659.1"/>
    <property type="molecule type" value="Genomic_DNA"/>
</dbReference>
<name>A0ABV9DAC1_9MICO</name>
<keyword evidence="7" id="KW-1185">Reference proteome</keyword>
<dbReference type="CDD" id="cd06444">
    <property type="entry name" value="DNA_pol_A"/>
    <property type="match status" value="1"/>
</dbReference>
<keyword evidence="6" id="KW-0378">Hydrolase</keyword>
<accession>A0ABV9DAC1</accession>
<proteinExistence type="predicted"/>
<protein>
    <recommendedName>
        <fullName evidence="1">DNA-directed DNA polymerase</fullName>
        <ecNumber evidence="1">2.7.7.7</ecNumber>
    </recommendedName>
</protein>
<evidence type="ECO:0000256" key="2">
    <source>
        <dbReference type="ARBA" id="ARBA00022705"/>
    </source>
</evidence>